<comment type="caution">
    <text evidence="1">The sequence shown here is derived from an EMBL/GenBank/DDBJ whole genome shotgun (WGS) entry which is preliminary data.</text>
</comment>
<dbReference type="EMBL" id="CM055749">
    <property type="protein sequence ID" value="KAJ7994622.1"/>
    <property type="molecule type" value="Genomic_DNA"/>
</dbReference>
<keyword evidence="2" id="KW-1185">Reference proteome</keyword>
<sequence length="136" mass="15619">MLLDISTMKETVVFIRNQRRFKTPKHFDIVKSAQQCLFSTEDRQHGSPSLSLCHPENLVYLRDKLHREFSAHDHEARDGVDFQHFPLSYGLWRQQIHEPDAVVFSGAQTPESALIYGTAALCVCSPGDERSRYRDG</sequence>
<evidence type="ECO:0000313" key="2">
    <source>
        <dbReference type="Proteomes" id="UP001157502"/>
    </source>
</evidence>
<dbReference type="Proteomes" id="UP001157502">
    <property type="component" value="Chromosome 22"/>
</dbReference>
<accession>A0ACC2FTK4</accession>
<organism evidence="1 2">
    <name type="scientific">Dallia pectoralis</name>
    <name type="common">Alaska blackfish</name>
    <dbReference type="NCBI Taxonomy" id="75939"/>
    <lineage>
        <taxon>Eukaryota</taxon>
        <taxon>Metazoa</taxon>
        <taxon>Chordata</taxon>
        <taxon>Craniata</taxon>
        <taxon>Vertebrata</taxon>
        <taxon>Euteleostomi</taxon>
        <taxon>Actinopterygii</taxon>
        <taxon>Neopterygii</taxon>
        <taxon>Teleostei</taxon>
        <taxon>Protacanthopterygii</taxon>
        <taxon>Esociformes</taxon>
        <taxon>Umbridae</taxon>
        <taxon>Dallia</taxon>
    </lineage>
</organism>
<evidence type="ECO:0000313" key="1">
    <source>
        <dbReference type="EMBL" id="KAJ7994622.1"/>
    </source>
</evidence>
<protein>
    <submittedName>
        <fullName evidence="1">Uncharacterized protein</fullName>
    </submittedName>
</protein>
<reference evidence="1" key="1">
    <citation type="submission" date="2021-05" db="EMBL/GenBank/DDBJ databases">
        <authorList>
            <person name="Pan Q."/>
            <person name="Jouanno E."/>
            <person name="Zahm M."/>
            <person name="Klopp C."/>
            <person name="Cabau C."/>
            <person name="Louis A."/>
            <person name="Berthelot C."/>
            <person name="Parey E."/>
            <person name="Roest Crollius H."/>
            <person name="Montfort J."/>
            <person name="Robinson-Rechavi M."/>
            <person name="Bouchez O."/>
            <person name="Lampietro C."/>
            <person name="Lopez Roques C."/>
            <person name="Donnadieu C."/>
            <person name="Postlethwait J."/>
            <person name="Bobe J."/>
            <person name="Dillon D."/>
            <person name="Chandos A."/>
            <person name="von Hippel F."/>
            <person name="Guiguen Y."/>
        </authorList>
    </citation>
    <scope>NUCLEOTIDE SEQUENCE</scope>
    <source>
        <strain evidence="1">YG-Jan2019</strain>
    </source>
</reference>
<proteinExistence type="predicted"/>
<name>A0ACC2FTK4_DALPE</name>
<gene>
    <name evidence="1" type="ORF">DPEC_G00251390</name>
</gene>